<reference evidence="3 4" key="2">
    <citation type="submission" date="2024-07" db="EMBL/GenBank/DDBJ databases">
        <authorList>
            <person name="Akdeniz Z."/>
        </authorList>
    </citation>
    <scope>NUCLEOTIDE SEQUENCE [LARGE SCALE GENOMIC DNA]</scope>
</reference>
<feature type="compositionally biased region" description="Basic and acidic residues" evidence="1">
    <location>
        <begin position="97"/>
        <end position="106"/>
    </location>
</feature>
<evidence type="ECO:0000313" key="3">
    <source>
        <dbReference type="EMBL" id="CAL5984801.1"/>
    </source>
</evidence>
<keyword evidence="4" id="KW-1185">Reference proteome</keyword>
<sequence length="251" mass="28964">MVYSIKHLNSQISIPLQNLLSNSADNVQQNNNYHKQDQNAVQSPEPEKAAEVQNNTIQRHNEIQDPQSVKVEQANQIPQTHCNEPDQHIKLEIDLPHHSQSPEKQPEPAIQIPTTQPSPSKNSVQTQAKFSQGLKYAILTLFNKDLEDKTDKQLITFLNKNLNSQTVQKFWSIVELHTNQGADYYQRQFMRCLYDQITVQQKQMIQNYLSDQKELLGEKSTAQIAKQIKKALFKEQNVFIHDIAQIVENNQ</sequence>
<comment type="caution">
    <text evidence="2">The sequence shown here is derived from an EMBL/GenBank/DDBJ whole genome shotgun (WGS) entry which is preliminary data.</text>
</comment>
<dbReference type="EMBL" id="CAXDID020000017">
    <property type="protein sequence ID" value="CAL5984801.1"/>
    <property type="molecule type" value="Genomic_DNA"/>
</dbReference>
<evidence type="ECO:0000256" key="1">
    <source>
        <dbReference type="SAM" id="MobiDB-lite"/>
    </source>
</evidence>
<reference evidence="2" key="1">
    <citation type="submission" date="2023-06" db="EMBL/GenBank/DDBJ databases">
        <authorList>
            <person name="Kurt Z."/>
        </authorList>
    </citation>
    <scope>NUCLEOTIDE SEQUENCE</scope>
</reference>
<dbReference type="EMBL" id="CATOUU010001186">
    <property type="protein sequence ID" value="CAI9978869.1"/>
    <property type="molecule type" value="Genomic_DNA"/>
</dbReference>
<dbReference type="Proteomes" id="UP001642409">
    <property type="component" value="Unassembled WGS sequence"/>
</dbReference>
<name>A0AA86RI97_9EUKA</name>
<protein>
    <submittedName>
        <fullName evidence="3">Hypothetical_protein</fullName>
    </submittedName>
</protein>
<proteinExistence type="predicted"/>
<evidence type="ECO:0000313" key="4">
    <source>
        <dbReference type="Proteomes" id="UP001642409"/>
    </source>
</evidence>
<feature type="region of interest" description="Disordered" evidence="1">
    <location>
        <begin position="97"/>
        <end position="123"/>
    </location>
</feature>
<gene>
    <name evidence="2" type="ORF">HINF_LOCUS66514</name>
    <name evidence="3" type="ORF">HINF_LOCUS8281</name>
</gene>
<evidence type="ECO:0000313" key="2">
    <source>
        <dbReference type="EMBL" id="CAI9978869.1"/>
    </source>
</evidence>
<accession>A0AA86RI97</accession>
<dbReference type="AlphaFoldDB" id="A0AA86RI97"/>
<feature type="compositionally biased region" description="Polar residues" evidence="1">
    <location>
        <begin position="112"/>
        <end position="123"/>
    </location>
</feature>
<organism evidence="2">
    <name type="scientific">Hexamita inflata</name>
    <dbReference type="NCBI Taxonomy" id="28002"/>
    <lineage>
        <taxon>Eukaryota</taxon>
        <taxon>Metamonada</taxon>
        <taxon>Diplomonadida</taxon>
        <taxon>Hexamitidae</taxon>
        <taxon>Hexamitinae</taxon>
        <taxon>Hexamita</taxon>
    </lineage>
</organism>